<evidence type="ECO:0000313" key="2">
    <source>
        <dbReference type="EMBL" id="RYN70246.1"/>
    </source>
</evidence>
<name>A0A4Q4N3E7_ALTAL</name>
<feature type="compositionally biased region" description="Polar residues" evidence="1">
    <location>
        <begin position="338"/>
        <end position="347"/>
    </location>
</feature>
<evidence type="ECO:0000313" key="3">
    <source>
        <dbReference type="Proteomes" id="UP000291422"/>
    </source>
</evidence>
<dbReference type="EMBL" id="PDXD01000042">
    <property type="protein sequence ID" value="RYN70246.1"/>
    <property type="molecule type" value="Genomic_DNA"/>
</dbReference>
<evidence type="ECO:0000256" key="1">
    <source>
        <dbReference type="SAM" id="MobiDB-lite"/>
    </source>
</evidence>
<accession>A0A4Q4N3E7</accession>
<proteinExistence type="predicted"/>
<feature type="region of interest" description="Disordered" evidence="1">
    <location>
        <begin position="182"/>
        <end position="347"/>
    </location>
</feature>
<organism evidence="2 3">
    <name type="scientific">Alternaria alternata</name>
    <name type="common">Alternaria rot fungus</name>
    <name type="synonym">Torula alternata</name>
    <dbReference type="NCBI Taxonomy" id="5599"/>
    <lineage>
        <taxon>Eukaryota</taxon>
        <taxon>Fungi</taxon>
        <taxon>Dikarya</taxon>
        <taxon>Ascomycota</taxon>
        <taxon>Pezizomycotina</taxon>
        <taxon>Dothideomycetes</taxon>
        <taxon>Pleosporomycetidae</taxon>
        <taxon>Pleosporales</taxon>
        <taxon>Pleosporineae</taxon>
        <taxon>Pleosporaceae</taxon>
        <taxon>Alternaria</taxon>
        <taxon>Alternaria sect. Alternaria</taxon>
        <taxon>Alternaria alternata complex</taxon>
    </lineage>
</organism>
<feature type="region of interest" description="Disordered" evidence="1">
    <location>
        <begin position="1"/>
        <end position="24"/>
    </location>
</feature>
<feature type="compositionally biased region" description="Pro residues" evidence="1">
    <location>
        <begin position="278"/>
        <end position="292"/>
    </location>
</feature>
<dbReference type="Proteomes" id="UP000291422">
    <property type="component" value="Unassembled WGS sequence"/>
</dbReference>
<dbReference type="VEuPathDB" id="FungiDB:CC77DRAFT_579911"/>
<dbReference type="AlphaFoldDB" id="A0A4Q4N3E7"/>
<protein>
    <submittedName>
        <fullName evidence="2">Uncharacterized protein</fullName>
    </submittedName>
</protein>
<gene>
    <name evidence="2" type="ORF">AA0117_g10658</name>
</gene>
<sequence length="419" mass="47012">MADLPAHISGSKPFESPFLDHDIASSPPLPIYPTLRSIKESSRRTPSPPAPTIYLTGYRCHASDLEYRYARERTGDIQPYWFEEAYGAADFNEGVRRRAKNHMAPHEDEVAVIDLDDDGKEMDRVAARDQRERARERALMRGEGEWRLGGYVDMSGEIRGNSLENRRMIREEQWKQLEVERESLQEERKKLDVNETEEKRQEKEEQHARRVPIRDRALGLLDFQKKTKLKGKSKAEVAEPQNVKADSLHTSGSNSPKDDIPVLAEPQPSPAGEGFPRLPLPPPLYAPPPPPLTVRNPDLPQMVTQQPSTPTRGRGPTRPRAPTPPSLKSSTTTETDIDNQSGSKALSLRRSCSSATRVQAEIPVVPVPENSGLVRGVGTLERQVPENSGLVQDFGTLERARARRAKGNRFFACCVGRRK</sequence>
<comment type="caution">
    <text evidence="2">The sequence shown here is derived from an EMBL/GenBank/DDBJ whole genome shotgun (WGS) entry which is preliminary data.</text>
</comment>
<feature type="compositionally biased region" description="Low complexity" evidence="1">
    <location>
        <begin position="307"/>
        <end position="318"/>
    </location>
</feature>
<feature type="compositionally biased region" description="Basic and acidic residues" evidence="1">
    <location>
        <begin position="182"/>
        <end position="217"/>
    </location>
</feature>
<reference evidence="3" key="1">
    <citation type="journal article" date="2019" name="bioRxiv">
        <title>Genomics, evolutionary history and diagnostics of the Alternaria alternata species group including apple and Asian pear pathotypes.</title>
        <authorList>
            <person name="Armitage A.D."/>
            <person name="Cockerton H.M."/>
            <person name="Sreenivasaprasad S."/>
            <person name="Woodhall J.W."/>
            <person name="Lane C.R."/>
            <person name="Harrison R.J."/>
            <person name="Clarkson J.P."/>
        </authorList>
    </citation>
    <scope>NUCLEOTIDE SEQUENCE [LARGE SCALE GENOMIC DNA]</scope>
    <source>
        <strain evidence="3">FERA 1177</strain>
    </source>
</reference>